<protein>
    <recommendedName>
        <fullName evidence="3">F-box domain-containing protein</fullName>
    </recommendedName>
</protein>
<sequence>MTNPTWLRLISQLTPPKRKTLTVQQEQGRLPAEVWDESFHYLNASSLAQVRLVNQFFNTLATRLFFRCATFYPDPSSDRKILSFMSCVTYGKPENGLAVRELELYLVRKSRLIERHGRAVGHGLREIPNLRKLLLDFSSQEYEYPPQCQVSVIFASVNFSQIEEFTFRGYLSEMLQDFISRHASTLKVLEVDARPLPGYTEPGTPGPPFIALRRAIVRPEILRLLVRSGMPALKQFELVWFHGASMAATRNALLVLAQSAGKTLEELEFRVIGFEENVFKTVSQNFPRLKSLLIYSSPGLFTPQTEKWGEMASLFSPHLRATGSQILTKLVSLRWDSPVRDGWDNSWKYVLQIAECNPKLERITLPESRVWLRIDKAFWIPSDMSATELGYRSLMDSILQRKYPYLGSFIASVEAGLVRHGNSTNSTAWTDIDSLKQLCKGPIPSSAVHSLLQLARDVDLY</sequence>
<dbReference type="InterPro" id="IPR036047">
    <property type="entry name" value="F-box-like_dom_sf"/>
</dbReference>
<evidence type="ECO:0000313" key="1">
    <source>
        <dbReference type="EMBL" id="KAK7025313.1"/>
    </source>
</evidence>
<proteinExistence type="predicted"/>
<evidence type="ECO:0000313" key="2">
    <source>
        <dbReference type="Proteomes" id="UP001383192"/>
    </source>
</evidence>
<comment type="caution">
    <text evidence="1">The sequence shown here is derived from an EMBL/GenBank/DDBJ whole genome shotgun (WGS) entry which is preliminary data.</text>
</comment>
<dbReference type="EMBL" id="JAYKXP010000117">
    <property type="protein sequence ID" value="KAK7025313.1"/>
    <property type="molecule type" value="Genomic_DNA"/>
</dbReference>
<name>A0AAW0BGD4_9AGAR</name>
<dbReference type="Proteomes" id="UP001383192">
    <property type="component" value="Unassembled WGS sequence"/>
</dbReference>
<accession>A0AAW0BGD4</accession>
<dbReference type="AlphaFoldDB" id="A0AAW0BGD4"/>
<dbReference type="SUPFAM" id="SSF81383">
    <property type="entry name" value="F-box domain"/>
    <property type="match status" value="1"/>
</dbReference>
<keyword evidence="2" id="KW-1185">Reference proteome</keyword>
<organism evidence="1 2">
    <name type="scientific">Paramarasmius palmivorus</name>
    <dbReference type="NCBI Taxonomy" id="297713"/>
    <lineage>
        <taxon>Eukaryota</taxon>
        <taxon>Fungi</taxon>
        <taxon>Dikarya</taxon>
        <taxon>Basidiomycota</taxon>
        <taxon>Agaricomycotina</taxon>
        <taxon>Agaricomycetes</taxon>
        <taxon>Agaricomycetidae</taxon>
        <taxon>Agaricales</taxon>
        <taxon>Marasmiineae</taxon>
        <taxon>Marasmiaceae</taxon>
        <taxon>Paramarasmius</taxon>
    </lineage>
</organism>
<evidence type="ECO:0008006" key="3">
    <source>
        <dbReference type="Google" id="ProtNLM"/>
    </source>
</evidence>
<gene>
    <name evidence="1" type="ORF">VNI00_016095</name>
</gene>
<reference evidence="1 2" key="1">
    <citation type="submission" date="2024-01" db="EMBL/GenBank/DDBJ databases">
        <title>A draft genome for a cacao thread blight-causing isolate of Paramarasmius palmivorus.</title>
        <authorList>
            <person name="Baruah I.K."/>
            <person name="Bukari Y."/>
            <person name="Amoako-Attah I."/>
            <person name="Meinhardt L.W."/>
            <person name="Bailey B.A."/>
            <person name="Cohen S.P."/>
        </authorList>
    </citation>
    <scope>NUCLEOTIDE SEQUENCE [LARGE SCALE GENOMIC DNA]</scope>
    <source>
        <strain evidence="1 2">GH-12</strain>
    </source>
</reference>